<dbReference type="InParanoid" id="A0A1Y2M237"/>
<organism evidence="2 3">
    <name type="scientific">Epicoccum nigrum</name>
    <name type="common">Soil fungus</name>
    <name type="synonym">Epicoccum purpurascens</name>
    <dbReference type="NCBI Taxonomy" id="105696"/>
    <lineage>
        <taxon>Eukaryota</taxon>
        <taxon>Fungi</taxon>
        <taxon>Dikarya</taxon>
        <taxon>Ascomycota</taxon>
        <taxon>Pezizomycotina</taxon>
        <taxon>Dothideomycetes</taxon>
        <taxon>Pleosporomycetidae</taxon>
        <taxon>Pleosporales</taxon>
        <taxon>Pleosporineae</taxon>
        <taxon>Didymellaceae</taxon>
        <taxon>Epicoccum</taxon>
    </lineage>
</organism>
<dbReference type="AlphaFoldDB" id="A0A1Y2M237"/>
<accession>A0A1Y2M237</accession>
<dbReference type="Proteomes" id="UP000193240">
    <property type="component" value="Unassembled WGS sequence"/>
</dbReference>
<feature type="compositionally biased region" description="Basic and acidic residues" evidence="1">
    <location>
        <begin position="214"/>
        <end position="223"/>
    </location>
</feature>
<dbReference type="STRING" id="105696.A0A1Y2M237"/>
<evidence type="ECO:0000313" key="3">
    <source>
        <dbReference type="Proteomes" id="UP000193240"/>
    </source>
</evidence>
<feature type="region of interest" description="Disordered" evidence="1">
    <location>
        <begin position="168"/>
        <end position="289"/>
    </location>
</feature>
<evidence type="ECO:0000313" key="2">
    <source>
        <dbReference type="EMBL" id="OSS50113.1"/>
    </source>
</evidence>
<feature type="compositionally biased region" description="Low complexity" evidence="1">
    <location>
        <begin position="196"/>
        <end position="207"/>
    </location>
</feature>
<sequence>MPSVAHRLSKLKVTTFKPSYSPTYFNLSTNHIASNPSHPLCVSQRRRQQERPKRGLWWCATMGLDISKSSCVRNWARRRLRHALVEALKAKGYDEAGKLVDREAMRDEPVVQQVLARGRSMDLMGTLRMHGVSPLLPAKFETVRADMRGVVAALVQTAVDKALGVAGEGQKTGRLDQRSARAGAPTQLRRQEEGRPGPAAAAAAARAVWGASRPRVESKRPESKMVQAALGALRLKPQTSSRPHLEAGNEQQRPAKRGSASPPPRVKPQAAASQAPPHTPRVSSTARKV</sequence>
<name>A0A1Y2M237_EPING</name>
<gene>
    <name evidence="2" type="ORF">B5807_05196</name>
</gene>
<protein>
    <submittedName>
        <fullName evidence="2">Uncharacterized protein</fullName>
    </submittedName>
</protein>
<dbReference type="EMBL" id="KZ107842">
    <property type="protein sequence ID" value="OSS50113.1"/>
    <property type="molecule type" value="Genomic_DNA"/>
</dbReference>
<keyword evidence="3" id="KW-1185">Reference proteome</keyword>
<reference evidence="2 3" key="1">
    <citation type="journal article" date="2017" name="Genome Announc.">
        <title>Genome sequence of the saprophytic ascomycete Epicoccum nigrum ICMP 19927 strain isolated from New Zealand.</title>
        <authorList>
            <person name="Fokin M."/>
            <person name="Fleetwood D."/>
            <person name="Weir B.S."/>
            <person name="Villas-Boas S.G."/>
        </authorList>
    </citation>
    <scope>NUCLEOTIDE SEQUENCE [LARGE SCALE GENOMIC DNA]</scope>
    <source>
        <strain evidence="2 3">ICMP 19927</strain>
    </source>
</reference>
<evidence type="ECO:0000256" key="1">
    <source>
        <dbReference type="SAM" id="MobiDB-lite"/>
    </source>
</evidence>
<proteinExistence type="predicted"/>